<evidence type="ECO:0000256" key="10">
    <source>
        <dbReference type="ARBA" id="ARBA00023136"/>
    </source>
</evidence>
<gene>
    <name evidence="13" type="ORF">QYE76_008737</name>
</gene>
<dbReference type="GO" id="GO:0020037">
    <property type="term" value="F:heme binding"/>
    <property type="evidence" value="ECO:0007669"/>
    <property type="project" value="InterPro"/>
</dbReference>
<dbReference type="PRINTS" id="PR00385">
    <property type="entry name" value="P450"/>
</dbReference>
<dbReference type="AlphaFoldDB" id="A0AAD8TTW8"/>
<dbReference type="InterPro" id="IPR036396">
    <property type="entry name" value="Cyt_P450_sf"/>
</dbReference>
<evidence type="ECO:0000256" key="5">
    <source>
        <dbReference type="ARBA" id="ARBA00022723"/>
    </source>
</evidence>
<dbReference type="PANTHER" id="PTHR24282">
    <property type="entry name" value="CYTOCHROME P450 FAMILY MEMBER"/>
    <property type="match status" value="1"/>
</dbReference>
<evidence type="ECO:0000256" key="7">
    <source>
        <dbReference type="ARBA" id="ARBA00023002"/>
    </source>
</evidence>
<organism evidence="13 14">
    <name type="scientific">Lolium multiflorum</name>
    <name type="common">Italian ryegrass</name>
    <name type="synonym">Lolium perenne subsp. multiflorum</name>
    <dbReference type="NCBI Taxonomy" id="4521"/>
    <lineage>
        <taxon>Eukaryota</taxon>
        <taxon>Viridiplantae</taxon>
        <taxon>Streptophyta</taxon>
        <taxon>Embryophyta</taxon>
        <taxon>Tracheophyta</taxon>
        <taxon>Spermatophyta</taxon>
        <taxon>Magnoliopsida</taxon>
        <taxon>Liliopsida</taxon>
        <taxon>Poales</taxon>
        <taxon>Poaceae</taxon>
        <taxon>BOP clade</taxon>
        <taxon>Pooideae</taxon>
        <taxon>Poodae</taxon>
        <taxon>Poeae</taxon>
        <taxon>Poeae Chloroplast Group 2 (Poeae type)</taxon>
        <taxon>Loliodinae</taxon>
        <taxon>Loliinae</taxon>
        <taxon>Lolium</taxon>
    </lineage>
</organism>
<evidence type="ECO:0000256" key="11">
    <source>
        <dbReference type="PIRSR" id="PIRSR602401-1"/>
    </source>
</evidence>
<feature type="binding site" description="axial binding residue" evidence="11">
    <location>
        <position position="478"/>
    </location>
    <ligand>
        <name>heme</name>
        <dbReference type="ChEBI" id="CHEBI:30413"/>
    </ligand>
    <ligandPart>
        <name>Fe</name>
        <dbReference type="ChEBI" id="CHEBI:18248"/>
    </ligandPart>
</feature>
<dbReference type="Gene3D" id="1.10.630.10">
    <property type="entry name" value="Cytochrome P450"/>
    <property type="match status" value="1"/>
</dbReference>
<evidence type="ECO:0000256" key="1">
    <source>
        <dbReference type="ARBA" id="ARBA00004370"/>
    </source>
</evidence>
<dbReference type="InterPro" id="IPR001128">
    <property type="entry name" value="Cyt_P450"/>
</dbReference>
<dbReference type="GO" id="GO:0016705">
    <property type="term" value="F:oxidoreductase activity, acting on paired donors, with incorporation or reduction of molecular oxygen"/>
    <property type="evidence" value="ECO:0007669"/>
    <property type="project" value="InterPro"/>
</dbReference>
<evidence type="ECO:0000256" key="3">
    <source>
        <dbReference type="ARBA" id="ARBA00022617"/>
    </source>
</evidence>
<protein>
    <recommendedName>
        <fullName evidence="15">Cytochrome P450</fullName>
    </recommendedName>
</protein>
<evidence type="ECO:0000256" key="8">
    <source>
        <dbReference type="ARBA" id="ARBA00023004"/>
    </source>
</evidence>
<evidence type="ECO:0000256" key="9">
    <source>
        <dbReference type="ARBA" id="ARBA00023033"/>
    </source>
</evidence>
<evidence type="ECO:0000256" key="12">
    <source>
        <dbReference type="RuleBase" id="RU000461"/>
    </source>
</evidence>
<evidence type="ECO:0000256" key="4">
    <source>
        <dbReference type="ARBA" id="ARBA00022692"/>
    </source>
</evidence>
<keyword evidence="9 12" id="KW-0503">Monooxygenase</keyword>
<evidence type="ECO:0000313" key="14">
    <source>
        <dbReference type="Proteomes" id="UP001231189"/>
    </source>
</evidence>
<accession>A0AAD8TTW8</accession>
<dbReference type="Proteomes" id="UP001231189">
    <property type="component" value="Unassembled WGS sequence"/>
</dbReference>
<dbReference type="InterPro" id="IPR050665">
    <property type="entry name" value="Cytochrome_P450_Monooxygen"/>
</dbReference>
<dbReference type="SUPFAM" id="SSF48264">
    <property type="entry name" value="Cytochrome P450"/>
    <property type="match status" value="1"/>
</dbReference>
<comment type="caution">
    <text evidence="13">The sequence shown here is derived from an EMBL/GenBank/DDBJ whole genome shotgun (WGS) entry which is preliminary data.</text>
</comment>
<keyword evidence="8 11" id="KW-0408">Iron</keyword>
<evidence type="ECO:0000313" key="13">
    <source>
        <dbReference type="EMBL" id="KAK1692040.1"/>
    </source>
</evidence>
<sequence>MEAAAAALRRASPQMLLLAVTAVLACWCAARALEWAWWRPRRLGAALRSQGLRGTAYRPLAGDEPLNARLNREARSRALPLRCHDIAPRAMPLLHQLIRDNGEMFISWFGPVPRVTITKPDLVHKVLSNKFGHFEKFMFSHVLKMLHNGVSSQEGEKWAKHRRIISPAFHLEKLKRMLPAFAACCIELVDGWESMATRDDETIEVDVWSEMQRLAGDVISRAAFGSSYLEGRKIFELQGEQAKLTVLVLNKIYFPGYLSLPTRTNRRRKQIAAEVEGILKGLIAKREEDLRTGQGTSDDLLGLLLESNMAHRRGGGGGLMTDEVIGECKLFYFAGTETTSALLTWTMVLLCMHPEWQHRAREEVLQVLGSSSTPDYDCLNRLRTVSMVLYEVLRLYPPITAIHRRTYKPMEVDGIRYPAGVMLTIPVLCIHHDKDVWGADVHEFRPERFADGISKATASGSRNTPAPFFPFSGGPRVCIGQNFALLEAKMGLAMILRRFSLELSPAYKHAPLPIGMLQPQHGAQIKLRRLH</sequence>
<name>A0AAD8TTW8_LOLMU</name>
<dbReference type="PRINTS" id="PR00463">
    <property type="entry name" value="EP450I"/>
</dbReference>
<proteinExistence type="inferred from homology"/>
<dbReference type="GO" id="GO:0016020">
    <property type="term" value="C:membrane"/>
    <property type="evidence" value="ECO:0007669"/>
    <property type="project" value="UniProtKB-SubCell"/>
</dbReference>
<dbReference type="PROSITE" id="PS00086">
    <property type="entry name" value="CYTOCHROME_P450"/>
    <property type="match status" value="1"/>
</dbReference>
<evidence type="ECO:0000256" key="6">
    <source>
        <dbReference type="ARBA" id="ARBA00022989"/>
    </source>
</evidence>
<comment type="similarity">
    <text evidence="2 12">Belongs to the cytochrome P450 family.</text>
</comment>
<keyword evidence="3 11" id="KW-0349">Heme</keyword>
<keyword evidence="5 11" id="KW-0479">Metal-binding</keyword>
<dbReference type="GO" id="GO:0005506">
    <property type="term" value="F:iron ion binding"/>
    <property type="evidence" value="ECO:0007669"/>
    <property type="project" value="InterPro"/>
</dbReference>
<evidence type="ECO:0008006" key="15">
    <source>
        <dbReference type="Google" id="ProtNLM"/>
    </source>
</evidence>
<dbReference type="InterPro" id="IPR017972">
    <property type="entry name" value="Cyt_P450_CS"/>
</dbReference>
<comment type="subcellular location">
    <subcellularLocation>
        <location evidence="1">Membrane</location>
    </subcellularLocation>
</comment>
<keyword evidence="10" id="KW-0472">Membrane</keyword>
<evidence type="ECO:0000256" key="2">
    <source>
        <dbReference type="ARBA" id="ARBA00010617"/>
    </source>
</evidence>
<dbReference type="EMBL" id="JAUUTY010000001">
    <property type="protein sequence ID" value="KAK1692040.1"/>
    <property type="molecule type" value="Genomic_DNA"/>
</dbReference>
<dbReference type="PANTHER" id="PTHR24282:SF49">
    <property type="entry name" value="OS01G0628700 PROTEIN"/>
    <property type="match status" value="1"/>
</dbReference>
<dbReference type="GO" id="GO:0006629">
    <property type="term" value="P:lipid metabolic process"/>
    <property type="evidence" value="ECO:0007669"/>
    <property type="project" value="UniProtKB-ARBA"/>
</dbReference>
<dbReference type="InterPro" id="IPR002401">
    <property type="entry name" value="Cyt_P450_E_grp-I"/>
</dbReference>
<comment type="cofactor">
    <cofactor evidence="11">
        <name>heme</name>
        <dbReference type="ChEBI" id="CHEBI:30413"/>
    </cofactor>
</comment>
<keyword evidence="14" id="KW-1185">Reference proteome</keyword>
<dbReference type="Pfam" id="PF00067">
    <property type="entry name" value="p450"/>
    <property type="match status" value="1"/>
</dbReference>
<keyword evidence="4" id="KW-0812">Transmembrane</keyword>
<keyword evidence="7 12" id="KW-0560">Oxidoreductase</keyword>
<dbReference type="GO" id="GO:0004497">
    <property type="term" value="F:monooxygenase activity"/>
    <property type="evidence" value="ECO:0007669"/>
    <property type="project" value="UniProtKB-KW"/>
</dbReference>
<reference evidence="13" key="1">
    <citation type="submission" date="2023-07" db="EMBL/GenBank/DDBJ databases">
        <title>A chromosome-level genome assembly of Lolium multiflorum.</title>
        <authorList>
            <person name="Chen Y."/>
            <person name="Copetti D."/>
            <person name="Kolliker R."/>
            <person name="Studer B."/>
        </authorList>
    </citation>
    <scope>NUCLEOTIDE SEQUENCE</scope>
    <source>
        <strain evidence="13">02402/16</strain>
        <tissue evidence="13">Leaf</tissue>
    </source>
</reference>
<keyword evidence="6" id="KW-1133">Transmembrane helix</keyword>